<feature type="transmembrane region" description="Helical" evidence="1">
    <location>
        <begin position="50"/>
        <end position="75"/>
    </location>
</feature>
<comment type="caution">
    <text evidence="2">The sequence shown here is derived from an EMBL/GenBank/DDBJ whole genome shotgun (WGS) entry which is preliminary data.</text>
</comment>
<reference evidence="2 3" key="1">
    <citation type="submission" date="2021-11" db="EMBL/GenBank/DDBJ databases">
        <title>Draft genome sequence of Actinomycetospora sp. SF1 isolated from the rhizosphere soil.</title>
        <authorList>
            <person name="Duangmal K."/>
            <person name="Chantavorakit T."/>
        </authorList>
    </citation>
    <scope>NUCLEOTIDE SEQUENCE [LARGE SCALE GENOMIC DNA]</scope>
    <source>
        <strain evidence="2 3">TBRC 5722</strain>
    </source>
</reference>
<sequence>MPDDVEVGASEVGVETAAAVARRGRHRHPAPTLDDSDREDRAWDVWFKKVYGITLLVVVVGQVVAADVGFFWYAISRSWDIAPPIGVAWLSAAVVQVIGLAWIVIRSVFPPEPPYTRQAPNSQ</sequence>
<keyword evidence="1" id="KW-0472">Membrane</keyword>
<organism evidence="2 3">
    <name type="scientific">Actinomycetospora endophytica</name>
    <dbReference type="NCBI Taxonomy" id="2291215"/>
    <lineage>
        <taxon>Bacteria</taxon>
        <taxon>Bacillati</taxon>
        <taxon>Actinomycetota</taxon>
        <taxon>Actinomycetes</taxon>
        <taxon>Pseudonocardiales</taxon>
        <taxon>Pseudonocardiaceae</taxon>
        <taxon>Actinomycetospora</taxon>
    </lineage>
</organism>
<dbReference type="EMBL" id="JAJNDB010000009">
    <property type="protein sequence ID" value="MCD2197692.1"/>
    <property type="molecule type" value="Genomic_DNA"/>
</dbReference>
<evidence type="ECO:0000256" key="1">
    <source>
        <dbReference type="SAM" id="Phobius"/>
    </source>
</evidence>
<keyword evidence="3" id="KW-1185">Reference proteome</keyword>
<name>A0ABS8PID4_9PSEU</name>
<evidence type="ECO:0000313" key="2">
    <source>
        <dbReference type="EMBL" id="MCD2197692.1"/>
    </source>
</evidence>
<proteinExistence type="predicted"/>
<keyword evidence="1" id="KW-1133">Transmembrane helix</keyword>
<accession>A0ABS8PID4</accession>
<gene>
    <name evidence="2" type="ORF">LQ327_30405</name>
</gene>
<dbReference type="RefSeq" id="WP_230739956.1">
    <property type="nucleotide sequence ID" value="NZ_JAJNDB010000009.1"/>
</dbReference>
<evidence type="ECO:0000313" key="3">
    <source>
        <dbReference type="Proteomes" id="UP001199469"/>
    </source>
</evidence>
<feature type="transmembrane region" description="Helical" evidence="1">
    <location>
        <begin position="87"/>
        <end position="105"/>
    </location>
</feature>
<keyword evidence="1" id="KW-0812">Transmembrane</keyword>
<protein>
    <submittedName>
        <fullName evidence="2">Uncharacterized protein</fullName>
    </submittedName>
</protein>
<dbReference type="Proteomes" id="UP001199469">
    <property type="component" value="Unassembled WGS sequence"/>
</dbReference>